<dbReference type="InterPro" id="IPR046342">
    <property type="entry name" value="CBS_dom_sf"/>
</dbReference>
<feature type="domain" description="CNNM transmembrane" evidence="4">
    <location>
        <begin position="143"/>
        <end position="327"/>
    </location>
</feature>
<dbReference type="GO" id="GO:0016020">
    <property type="term" value="C:membrane"/>
    <property type="evidence" value="ECO:0007669"/>
    <property type="project" value="UniProtKB-UniRule"/>
</dbReference>
<dbReference type="GO" id="GO:0005737">
    <property type="term" value="C:cytoplasm"/>
    <property type="evidence" value="ECO:0007669"/>
    <property type="project" value="TreeGrafter"/>
</dbReference>
<dbReference type="EMBL" id="SDIL01000092">
    <property type="protein sequence ID" value="RXK36611.1"/>
    <property type="molecule type" value="Genomic_DNA"/>
</dbReference>
<accession>A0A4Q1BGF2</accession>
<dbReference type="Gene3D" id="3.10.580.10">
    <property type="entry name" value="CBS-domain"/>
    <property type="match status" value="1"/>
</dbReference>
<name>A0A4Q1BGF2_TREME</name>
<feature type="region of interest" description="Disordered" evidence="2">
    <location>
        <begin position="1"/>
        <end position="20"/>
    </location>
</feature>
<gene>
    <name evidence="5" type="ORF">M231_06152</name>
</gene>
<evidence type="ECO:0000256" key="1">
    <source>
        <dbReference type="PROSITE-ProRule" id="PRU01193"/>
    </source>
</evidence>
<feature type="compositionally biased region" description="Low complexity" evidence="2">
    <location>
        <begin position="789"/>
        <end position="830"/>
    </location>
</feature>
<keyword evidence="6" id="KW-1185">Reference proteome</keyword>
<proteinExistence type="predicted"/>
<dbReference type="PANTHER" id="PTHR12064">
    <property type="entry name" value="METAL TRANSPORTER CNNM"/>
    <property type="match status" value="1"/>
</dbReference>
<feature type="transmembrane region" description="Helical" evidence="3">
    <location>
        <begin position="65"/>
        <end position="87"/>
    </location>
</feature>
<dbReference type="SUPFAM" id="SSF54631">
    <property type="entry name" value="CBS-domain pair"/>
    <property type="match status" value="1"/>
</dbReference>
<dbReference type="Gene3D" id="3.90.1280.20">
    <property type="match status" value="1"/>
</dbReference>
<dbReference type="Pfam" id="PF01595">
    <property type="entry name" value="CNNM"/>
    <property type="match status" value="1"/>
</dbReference>
<feature type="transmembrane region" description="Helical" evidence="3">
    <location>
        <begin position="263"/>
        <end position="283"/>
    </location>
</feature>
<dbReference type="PROSITE" id="PS51846">
    <property type="entry name" value="CNNM"/>
    <property type="match status" value="1"/>
</dbReference>
<evidence type="ECO:0000256" key="3">
    <source>
        <dbReference type="SAM" id="Phobius"/>
    </source>
</evidence>
<dbReference type="FunFam" id="3.10.580.10:FF:000053">
    <property type="entry name" value="Unplaced genomic scaffold supercont1.12, whole genome shotgun sequence"/>
    <property type="match status" value="1"/>
</dbReference>
<protein>
    <recommendedName>
        <fullName evidence="4">CNNM transmembrane domain-containing protein</fullName>
    </recommendedName>
</protein>
<feature type="region of interest" description="Disordered" evidence="2">
    <location>
        <begin position="655"/>
        <end position="674"/>
    </location>
</feature>
<keyword evidence="1 3" id="KW-0812">Transmembrane</keyword>
<feature type="compositionally biased region" description="Polar residues" evidence="2">
    <location>
        <begin position="35"/>
        <end position="52"/>
    </location>
</feature>
<sequence>MNEDNPSEPPPPNIRPFGRSKYHVNTVSHHRASLPSKSVENLDTSHQPKTSLKGVTTSINHTRTFFTPFLCLVIFLAFAPPAAAHHVDFNVDPFTSPPDINSNLRHTPILSAIGFLFKYAFNIIQNVTGHDLASNMVMVKRKLDTTGIVEACMIPVLVALSGVFAGLTLGYFSVDPTQLQVLSISGTPKQQDYAKRILPVRKDSHLLLTTLILGNMIVNEALPVVMDGVIGGGIAAVALSTVLVVIFAEIIPQSICSRFGLLIGARMAWPVRILMWIAFPIAWPVAKLLEFILGAHHGIIYRRSELRELIKIHAAGGAGGGDLDLDTVTMAQGALDLAQKTVKEAMTPIDRVFMLPVEAKLDYETLGHVVRSGHSRIPVYQMVEVPDINLSAPTIGPAKKKMVKKVIGSLLVKSCVLLDPEDATPLASIPINAIPSVPYDEPLTNMLNVFQEGRSHMAIVSRRARRVENEEDAESVMTAAAGGLRQRLMRKVAEISHHGKGSTTSDSDNGDTSGSDSDTDVEKAEKKKRKKSRSKSQSSPKSEKGETLKPTEAAQVKAEAEKRKRSLASAAKLTQLEQNVPADAELPAEVVDKFFEGLEGPPLGIITLEDVLEELIGEEIYDEYDEHGVPRSEASAFVPQEAMLAARQAALERDRAAAASTPLPPSADVGLEVPPPVRRVALPKLPTMPKFSMSKRAISQPGRARNAPEQTQGQPPPSTQPIAQAASGTTETPIIVVGSDELSPPRASSGIDLSSSNMTENPLPISDPAIQSKPPSRNTSGNALNAMISPESTASAPAAIASAVPPRLLGSTGTTSVPSPTPSKPATALSEALLMERSRRRLATGTTTGGQPGVLRAPSTTPSQRVPGPIGLQPPSRQPTPPAGTSVSTIISPQPRRAPKFKSVPTPLPGTPVDEGMKQDKEG</sequence>
<feature type="compositionally biased region" description="Polar residues" evidence="2">
    <location>
        <begin position="773"/>
        <end position="783"/>
    </location>
</feature>
<dbReference type="OrthoDB" id="5353557at2759"/>
<feature type="region of interest" description="Disordered" evidence="2">
    <location>
        <begin position="31"/>
        <end position="52"/>
    </location>
</feature>
<feature type="transmembrane region" description="Helical" evidence="3">
    <location>
        <begin position="107"/>
        <end position="127"/>
    </location>
</feature>
<dbReference type="Proteomes" id="UP000289152">
    <property type="component" value="Unassembled WGS sequence"/>
</dbReference>
<keyword evidence="1 3" id="KW-1133">Transmembrane helix</keyword>
<feature type="compositionally biased region" description="Polar residues" evidence="2">
    <location>
        <begin position="751"/>
        <end position="760"/>
    </location>
</feature>
<dbReference type="STRING" id="5217.A0A4Q1BGF2"/>
<dbReference type="PANTHER" id="PTHR12064:SF90">
    <property type="entry name" value="CNNM TRANSMEMBRANE DOMAIN-CONTAINING PROTEIN"/>
    <property type="match status" value="1"/>
</dbReference>
<comment type="caution">
    <text evidence="5">The sequence shown here is derived from an EMBL/GenBank/DDBJ whole genome shotgun (WGS) entry which is preliminary data.</text>
</comment>
<feature type="transmembrane region" description="Helical" evidence="3">
    <location>
        <begin position="229"/>
        <end position="251"/>
    </location>
</feature>
<dbReference type="VEuPathDB" id="FungiDB:TREMEDRAFT_33832"/>
<feature type="compositionally biased region" description="Low complexity" evidence="2">
    <location>
        <begin position="501"/>
        <end position="516"/>
    </location>
</feature>
<feature type="compositionally biased region" description="Polar residues" evidence="2">
    <location>
        <begin position="883"/>
        <end position="892"/>
    </location>
</feature>
<dbReference type="AlphaFoldDB" id="A0A4Q1BGF2"/>
<keyword evidence="1 3" id="KW-0472">Membrane</keyword>
<dbReference type="InterPro" id="IPR045095">
    <property type="entry name" value="ACDP"/>
</dbReference>
<evidence type="ECO:0000313" key="5">
    <source>
        <dbReference type="EMBL" id="RXK36611.1"/>
    </source>
</evidence>
<evidence type="ECO:0000313" key="6">
    <source>
        <dbReference type="Proteomes" id="UP000289152"/>
    </source>
</evidence>
<reference evidence="5 6" key="1">
    <citation type="submission" date="2016-06" db="EMBL/GenBank/DDBJ databases">
        <title>Evolution of pathogenesis and genome organization in the Tremellales.</title>
        <authorList>
            <person name="Cuomo C."/>
            <person name="Litvintseva A."/>
            <person name="Heitman J."/>
            <person name="Chen Y."/>
            <person name="Sun S."/>
            <person name="Springer D."/>
            <person name="Dromer F."/>
            <person name="Young S."/>
            <person name="Zeng Q."/>
            <person name="Chapman S."/>
            <person name="Gujja S."/>
            <person name="Saif S."/>
            <person name="Birren B."/>
        </authorList>
    </citation>
    <scope>NUCLEOTIDE SEQUENCE [LARGE SCALE GENOMIC DNA]</scope>
    <source>
        <strain evidence="5 6">ATCC 28783</strain>
    </source>
</reference>
<dbReference type="GO" id="GO:0030026">
    <property type="term" value="P:intracellular manganese ion homeostasis"/>
    <property type="evidence" value="ECO:0007669"/>
    <property type="project" value="TreeGrafter"/>
</dbReference>
<feature type="transmembrane region" description="Helical" evidence="3">
    <location>
        <begin position="148"/>
        <end position="172"/>
    </location>
</feature>
<feature type="region of interest" description="Disordered" evidence="2">
    <location>
        <begin position="495"/>
        <end position="561"/>
    </location>
</feature>
<dbReference type="InterPro" id="IPR002550">
    <property type="entry name" value="CNNM"/>
</dbReference>
<feature type="region of interest" description="Disordered" evidence="2">
    <location>
        <begin position="682"/>
        <end position="923"/>
    </location>
</feature>
<organism evidence="5 6">
    <name type="scientific">Tremella mesenterica</name>
    <name type="common">Jelly fungus</name>
    <dbReference type="NCBI Taxonomy" id="5217"/>
    <lineage>
        <taxon>Eukaryota</taxon>
        <taxon>Fungi</taxon>
        <taxon>Dikarya</taxon>
        <taxon>Basidiomycota</taxon>
        <taxon>Agaricomycotina</taxon>
        <taxon>Tremellomycetes</taxon>
        <taxon>Tremellales</taxon>
        <taxon>Tremellaceae</taxon>
        <taxon>Tremella</taxon>
    </lineage>
</organism>
<dbReference type="InParanoid" id="A0A4Q1BGF2"/>
<evidence type="ECO:0000256" key="2">
    <source>
        <dbReference type="SAM" id="MobiDB-lite"/>
    </source>
</evidence>
<evidence type="ECO:0000259" key="4">
    <source>
        <dbReference type="PROSITE" id="PS51846"/>
    </source>
</evidence>
<dbReference type="GO" id="GO:0010960">
    <property type="term" value="P:magnesium ion homeostasis"/>
    <property type="evidence" value="ECO:0007669"/>
    <property type="project" value="InterPro"/>
</dbReference>